<keyword evidence="7" id="KW-0408">Iron</keyword>
<evidence type="ECO:0000256" key="7">
    <source>
        <dbReference type="ARBA" id="ARBA00023004"/>
    </source>
</evidence>
<gene>
    <name evidence="12" type="ORF">QUW25_04770</name>
</gene>
<keyword evidence="5" id="KW-0479">Metal-binding</keyword>
<dbReference type="PANTHER" id="PTHR11601:SF34">
    <property type="entry name" value="CYSTEINE DESULFURASE"/>
    <property type="match status" value="1"/>
</dbReference>
<dbReference type="Gene3D" id="1.10.260.50">
    <property type="match status" value="1"/>
</dbReference>
<keyword evidence="13" id="KW-1185">Reference proteome</keyword>
<reference evidence="13" key="1">
    <citation type="submission" date="2023-06" db="EMBL/GenBank/DDBJ databases">
        <title>Identification and characterization of horizontal gene transfer across gut microbiota members of farm animals based on homology search.</title>
        <authorList>
            <person name="Zeman M."/>
            <person name="Kubasova T."/>
            <person name="Jahodarova E."/>
            <person name="Nykrynova M."/>
            <person name="Rychlik I."/>
        </authorList>
    </citation>
    <scope>NUCLEOTIDE SEQUENCE [LARGE SCALE GENOMIC DNA]</scope>
    <source>
        <strain evidence="13">153_Feed</strain>
    </source>
</reference>
<feature type="domain" description="Aminotransferase class V" evidence="11">
    <location>
        <begin position="6"/>
        <end position="376"/>
    </location>
</feature>
<dbReference type="EMBL" id="JAUDEA010000005">
    <property type="protein sequence ID" value="MDM8270983.1"/>
    <property type="molecule type" value="Genomic_DNA"/>
</dbReference>
<proteinExistence type="inferred from homology"/>
<dbReference type="SUPFAM" id="SSF53383">
    <property type="entry name" value="PLP-dependent transferases"/>
    <property type="match status" value="1"/>
</dbReference>
<comment type="cofactor">
    <cofactor evidence="1 10">
        <name>pyridoxal 5'-phosphate</name>
        <dbReference type="ChEBI" id="CHEBI:597326"/>
    </cofactor>
</comment>
<comment type="similarity">
    <text evidence="2">Belongs to the class-V pyridoxal-phosphate-dependent aminotransferase family. NifS/IscS subfamily.</text>
</comment>
<evidence type="ECO:0000256" key="3">
    <source>
        <dbReference type="ARBA" id="ARBA00012239"/>
    </source>
</evidence>
<dbReference type="Gene3D" id="3.90.1150.10">
    <property type="entry name" value="Aspartate Aminotransferase, domain 1"/>
    <property type="match status" value="1"/>
</dbReference>
<evidence type="ECO:0000256" key="4">
    <source>
        <dbReference type="ARBA" id="ARBA00022679"/>
    </source>
</evidence>
<evidence type="ECO:0000256" key="10">
    <source>
        <dbReference type="RuleBase" id="RU004504"/>
    </source>
</evidence>
<evidence type="ECO:0000256" key="6">
    <source>
        <dbReference type="ARBA" id="ARBA00022898"/>
    </source>
</evidence>
<dbReference type="Pfam" id="PF00266">
    <property type="entry name" value="Aminotran_5"/>
    <property type="match status" value="1"/>
</dbReference>
<dbReference type="EC" id="2.8.1.7" evidence="3"/>
<name>A0ABT7V323_9ACTN</name>
<accession>A0ABT7V323</accession>
<keyword evidence="8" id="KW-0411">Iron-sulfur</keyword>
<dbReference type="InterPro" id="IPR015424">
    <property type="entry name" value="PyrdxlP-dep_Trfase"/>
</dbReference>
<dbReference type="InterPro" id="IPR000192">
    <property type="entry name" value="Aminotrans_V_dom"/>
</dbReference>
<evidence type="ECO:0000313" key="12">
    <source>
        <dbReference type="EMBL" id="MDM8270983.1"/>
    </source>
</evidence>
<comment type="caution">
    <text evidence="12">The sequence shown here is derived from an EMBL/GenBank/DDBJ whole genome shotgun (WGS) entry which is preliminary data.</text>
</comment>
<protein>
    <recommendedName>
        <fullName evidence="3">cysteine desulfurase</fullName>
        <ecNumber evidence="3">2.8.1.7</ecNumber>
    </recommendedName>
</protein>
<dbReference type="RefSeq" id="WP_289511075.1">
    <property type="nucleotide sequence ID" value="NZ_JAUDEA010000005.1"/>
</dbReference>
<comment type="catalytic activity">
    <reaction evidence="9">
        <text>(sulfur carrier)-H + L-cysteine = (sulfur carrier)-SH + L-alanine</text>
        <dbReference type="Rhea" id="RHEA:43892"/>
        <dbReference type="Rhea" id="RHEA-COMP:14737"/>
        <dbReference type="Rhea" id="RHEA-COMP:14739"/>
        <dbReference type="ChEBI" id="CHEBI:29917"/>
        <dbReference type="ChEBI" id="CHEBI:35235"/>
        <dbReference type="ChEBI" id="CHEBI:57972"/>
        <dbReference type="ChEBI" id="CHEBI:64428"/>
        <dbReference type="EC" id="2.8.1.7"/>
    </reaction>
</comment>
<dbReference type="PIRSF" id="PIRSF005572">
    <property type="entry name" value="NifS"/>
    <property type="match status" value="1"/>
</dbReference>
<keyword evidence="4" id="KW-0808">Transferase</keyword>
<dbReference type="InterPro" id="IPR015421">
    <property type="entry name" value="PyrdxlP-dep_Trfase_major"/>
</dbReference>
<evidence type="ECO:0000313" key="13">
    <source>
        <dbReference type="Proteomes" id="UP001529256"/>
    </source>
</evidence>
<reference evidence="12 13" key="3">
    <citation type="submission" date="2023-06" db="EMBL/GenBank/DDBJ databases">
        <authorList>
            <person name="Zeman M."/>
            <person name="Kubasova T."/>
            <person name="Jahodarova E."/>
            <person name="Nykrynova M."/>
            <person name="Rychlik I."/>
        </authorList>
    </citation>
    <scope>NUCLEOTIDE SEQUENCE [LARGE SCALE GENOMIC DNA]</scope>
    <source>
        <strain evidence="12 13">153_Feed</strain>
    </source>
</reference>
<dbReference type="PROSITE" id="PS00595">
    <property type="entry name" value="AA_TRANSFER_CLASS_5"/>
    <property type="match status" value="1"/>
</dbReference>
<evidence type="ECO:0000256" key="1">
    <source>
        <dbReference type="ARBA" id="ARBA00001933"/>
    </source>
</evidence>
<dbReference type="InterPro" id="IPR020578">
    <property type="entry name" value="Aminotrans_V_PyrdxlP_BS"/>
</dbReference>
<evidence type="ECO:0000256" key="2">
    <source>
        <dbReference type="ARBA" id="ARBA00006490"/>
    </source>
</evidence>
<organism evidence="12 13">
    <name type="scientific">Thermophilibacter provencensis</name>
    <dbReference type="NCBI Taxonomy" id="1852386"/>
    <lineage>
        <taxon>Bacteria</taxon>
        <taxon>Bacillati</taxon>
        <taxon>Actinomycetota</taxon>
        <taxon>Coriobacteriia</taxon>
        <taxon>Coriobacteriales</taxon>
        <taxon>Atopobiaceae</taxon>
        <taxon>Thermophilibacter</taxon>
    </lineage>
</organism>
<dbReference type="InterPro" id="IPR016454">
    <property type="entry name" value="Cysteine_dSase"/>
</dbReference>
<reference evidence="12 13" key="2">
    <citation type="submission" date="2023-06" db="EMBL/GenBank/DDBJ databases">
        <title>Identification and characterization of horizontal gene transfer across gut microbiota members of farm animals based on homology search.</title>
        <authorList>
            <person name="Schwarzerova J."/>
            <person name="Nykrynova M."/>
            <person name="Jureckova K."/>
            <person name="Cejkova D."/>
            <person name="Rychlik I."/>
        </authorList>
    </citation>
    <scope>NUCLEOTIDE SEQUENCE [LARGE SCALE GENOMIC DNA]</scope>
    <source>
        <strain evidence="12 13">153_Feed</strain>
    </source>
</reference>
<evidence type="ECO:0000256" key="8">
    <source>
        <dbReference type="ARBA" id="ARBA00023014"/>
    </source>
</evidence>
<evidence type="ECO:0000259" key="11">
    <source>
        <dbReference type="Pfam" id="PF00266"/>
    </source>
</evidence>
<dbReference type="Gene3D" id="3.40.640.10">
    <property type="entry name" value="Type I PLP-dependent aspartate aminotransferase-like (Major domain)"/>
    <property type="match status" value="1"/>
</dbReference>
<sequence>MDATYTYLDYAASCPMRPEALSAERAYDEGELAGVNPNSLHSSGRAAARALDGARREIAACLGGGLRPSDVVFTSGGTESNNLAVLGLAEGARARDSRRRRIVLSAIEHDSVLDLVGPLRERGFEVELVSPNRQGVVEPGALEALLGETCALVSIMYANNETGVIQPVSELARSARSRGALFHTDAVQAFGHVPLELSDVDAVSVAAHKIGGPVGVGALAVRGRVPLRPQSFGGGQEQGRRAGTQDVRGALAFAAAARACCGTLAETRGLVSRRARGLYDLLCAPDTGIIPTTSVAMGPDRLPGIVSVMVPRLDSETLILALDQAGFGVSAASACSSGSLDASHVLLAMGIPRDEALGSLRISFDERVAPSDLDRFAKTLIAIVAERSSGRRR</sequence>
<dbReference type="PANTHER" id="PTHR11601">
    <property type="entry name" value="CYSTEINE DESULFURYLASE FAMILY MEMBER"/>
    <property type="match status" value="1"/>
</dbReference>
<keyword evidence="6" id="KW-0663">Pyridoxal phosphate</keyword>
<evidence type="ECO:0000256" key="9">
    <source>
        <dbReference type="ARBA" id="ARBA00050776"/>
    </source>
</evidence>
<dbReference type="Proteomes" id="UP001529256">
    <property type="component" value="Unassembled WGS sequence"/>
</dbReference>
<dbReference type="InterPro" id="IPR015422">
    <property type="entry name" value="PyrdxlP-dep_Trfase_small"/>
</dbReference>
<evidence type="ECO:0000256" key="5">
    <source>
        <dbReference type="ARBA" id="ARBA00022723"/>
    </source>
</evidence>